<feature type="binding site" evidence="8">
    <location>
        <begin position="17"/>
        <end position="19"/>
    </location>
    <ligand>
        <name>shikimate</name>
        <dbReference type="ChEBI" id="CHEBI:36208"/>
    </ligand>
</feature>
<evidence type="ECO:0000259" key="11">
    <source>
        <dbReference type="Pfam" id="PF18317"/>
    </source>
</evidence>
<name>A0ABU1D3Z5_9BURK</name>
<comment type="caution">
    <text evidence="12">The sequence shown here is derived from an EMBL/GenBank/DDBJ whole genome shotgun (WGS) entry which is preliminary data.</text>
</comment>
<dbReference type="GO" id="GO:0004764">
    <property type="term" value="F:shikimate 3-dehydrogenase (NADP+) activity"/>
    <property type="evidence" value="ECO:0007669"/>
    <property type="project" value="UniProtKB-EC"/>
</dbReference>
<reference evidence="12 13" key="1">
    <citation type="submission" date="2023-08" db="EMBL/GenBank/DDBJ databases">
        <title>Alcaligenaceae gen. nov., a novel taxon isolated from the sludge of Yixing Pesticide Factory.</title>
        <authorList>
            <person name="Ruan L."/>
        </authorList>
    </citation>
    <scope>NUCLEOTIDE SEQUENCE [LARGE SCALE GENOMIC DNA]</scope>
    <source>
        <strain evidence="12 13">LG-2</strain>
    </source>
</reference>
<protein>
    <recommendedName>
        <fullName evidence="2 8">Shikimate dehydrogenase (NADP(+))</fullName>
        <shortName evidence="8">SDH</shortName>
        <ecNumber evidence="2 8">1.1.1.25</ecNumber>
    </recommendedName>
</protein>
<gene>
    <name evidence="8 12" type="primary">aroE</name>
    <name evidence="12" type="ORF">Q8947_04005</name>
</gene>
<dbReference type="NCBIfam" id="NF001310">
    <property type="entry name" value="PRK00258.1-2"/>
    <property type="match status" value="1"/>
</dbReference>
<feature type="binding site" evidence="8">
    <location>
        <position position="90"/>
    </location>
    <ligand>
        <name>shikimate</name>
        <dbReference type="ChEBI" id="CHEBI:36208"/>
    </ligand>
</feature>
<feature type="domain" description="SDH C-terminal" evidence="11">
    <location>
        <begin position="246"/>
        <end position="276"/>
    </location>
</feature>
<feature type="binding site" evidence="8">
    <location>
        <position position="246"/>
    </location>
    <ligand>
        <name>NADP(+)</name>
        <dbReference type="ChEBI" id="CHEBI:58349"/>
    </ligand>
</feature>
<dbReference type="InterPro" id="IPR013708">
    <property type="entry name" value="Shikimate_DH-bd_N"/>
</dbReference>
<feature type="domain" description="Quinate/shikimate 5-dehydrogenase/glutamyl-tRNA reductase" evidence="9">
    <location>
        <begin position="120"/>
        <end position="197"/>
    </location>
</feature>
<feature type="binding site" evidence="8">
    <location>
        <position position="253"/>
    </location>
    <ligand>
        <name>shikimate</name>
        <dbReference type="ChEBI" id="CHEBI:36208"/>
    </ligand>
</feature>
<evidence type="ECO:0000256" key="1">
    <source>
        <dbReference type="ARBA" id="ARBA00004871"/>
    </source>
</evidence>
<comment type="subunit">
    <text evidence="8">Homodimer.</text>
</comment>
<dbReference type="Gene3D" id="3.40.50.10860">
    <property type="entry name" value="Leucine Dehydrogenase, chain A, domain 1"/>
    <property type="match status" value="1"/>
</dbReference>
<dbReference type="HAMAP" id="MF_00222">
    <property type="entry name" value="Shikimate_DH_AroE"/>
    <property type="match status" value="1"/>
</dbReference>
<feature type="binding site" evidence="8">
    <location>
        <begin position="153"/>
        <end position="158"/>
    </location>
    <ligand>
        <name>NADP(+)</name>
        <dbReference type="ChEBI" id="CHEBI:58349"/>
    </ligand>
</feature>
<evidence type="ECO:0000256" key="7">
    <source>
        <dbReference type="ARBA" id="ARBA00049442"/>
    </source>
</evidence>
<comment type="similarity">
    <text evidence="8">Belongs to the shikimate dehydrogenase family.</text>
</comment>
<evidence type="ECO:0000313" key="13">
    <source>
        <dbReference type="Proteomes" id="UP001232156"/>
    </source>
</evidence>
<comment type="caution">
    <text evidence="8">Lacks conserved residue(s) required for the propagation of feature annotation.</text>
</comment>
<keyword evidence="13" id="KW-1185">Reference proteome</keyword>
<dbReference type="InterPro" id="IPR041121">
    <property type="entry name" value="SDH_C"/>
</dbReference>
<dbReference type="Gene3D" id="3.40.50.720">
    <property type="entry name" value="NAD(P)-binding Rossmann-like Domain"/>
    <property type="match status" value="1"/>
</dbReference>
<keyword evidence="4 8" id="KW-0521">NADP</keyword>
<dbReference type="EC" id="1.1.1.25" evidence="2 8"/>
<dbReference type="Pfam" id="PF01488">
    <property type="entry name" value="Shikimate_DH"/>
    <property type="match status" value="1"/>
</dbReference>
<proteinExistence type="inferred from homology"/>
<dbReference type="InterPro" id="IPR011342">
    <property type="entry name" value="Shikimate_DH"/>
</dbReference>
<dbReference type="InterPro" id="IPR022893">
    <property type="entry name" value="Shikimate_DH_fam"/>
</dbReference>
<dbReference type="Pfam" id="PF08501">
    <property type="entry name" value="Shikimate_dh_N"/>
    <property type="match status" value="1"/>
</dbReference>
<evidence type="ECO:0000256" key="6">
    <source>
        <dbReference type="ARBA" id="ARBA00023141"/>
    </source>
</evidence>
<keyword evidence="5 8" id="KW-0560">Oxidoreductase</keyword>
<evidence type="ECO:0000256" key="3">
    <source>
        <dbReference type="ARBA" id="ARBA00022605"/>
    </source>
</evidence>
<dbReference type="PANTHER" id="PTHR21089">
    <property type="entry name" value="SHIKIMATE DEHYDROGENASE"/>
    <property type="match status" value="1"/>
</dbReference>
<dbReference type="PANTHER" id="PTHR21089:SF1">
    <property type="entry name" value="BIFUNCTIONAL 3-DEHYDROQUINATE DEHYDRATASE_SHIKIMATE DEHYDROGENASE, CHLOROPLASTIC"/>
    <property type="match status" value="1"/>
</dbReference>
<feature type="active site" description="Proton acceptor" evidence="8">
    <location>
        <position position="68"/>
    </location>
</feature>
<feature type="binding site" evidence="8">
    <location>
        <position position="105"/>
    </location>
    <ligand>
        <name>shikimate</name>
        <dbReference type="ChEBI" id="CHEBI:36208"/>
    </ligand>
</feature>
<evidence type="ECO:0000256" key="5">
    <source>
        <dbReference type="ARBA" id="ARBA00023002"/>
    </source>
</evidence>
<dbReference type="InterPro" id="IPR006151">
    <property type="entry name" value="Shikm_DH/Glu-tRNA_Rdtase"/>
</dbReference>
<comment type="pathway">
    <text evidence="1 8">Metabolic intermediate biosynthesis; chorismate biosynthesis; chorismate from D-erythrose 4-phosphate and phosphoenolpyruvate: step 4/7.</text>
</comment>
<feature type="domain" description="Shikimate dehydrogenase substrate binding N-terminal" evidence="10">
    <location>
        <begin position="9"/>
        <end position="92"/>
    </location>
</feature>
<comment type="catalytic activity">
    <reaction evidence="7 8">
        <text>shikimate + NADP(+) = 3-dehydroshikimate + NADPH + H(+)</text>
        <dbReference type="Rhea" id="RHEA:17737"/>
        <dbReference type="ChEBI" id="CHEBI:15378"/>
        <dbReference type="ChEBI" id="CHEBI:16630"/>
        <dbReference type="ChEBI" id="CHEBI:36208"/>
        <dbReference type="ChEBI" id="CHEBI:57783"/>
        <dbReference type="ChEBI" id="CHEBI:58349"/>
        <dbReference type="EC" id="1.1.1.25"/>
    </reaction>
</comment>
<keyword evidence="6 8" id="KW-0057">Aromatic amino acid biosynthesis</keyword>
<evidence type="ECO:0000256" key="8">
    <source>
        <dbReference type="HAMAP-Rule" id="MF_00222"/>
    </source>
</evidence>
<feature type="binding site" evidence="8">
    <location>
        <position position="224"/>
    </location>
    <ligand>
        <name>shikimate</name>
        <dbReference type="ChEBI" id="CHEBI:36208"/>
    </ligand>
</feature>
<evidence type="ECO:0000259" key="10">
    <source>
        <dbReference type="Pfam" id="PF08501"/>
    </source>
</evidence>
<evidence type="ECO:0000259" key="9">
    <source>
        <dbReference type="Pfam" id="PF01488"/>
    </source>
</evidence>
<dbReference type="CDD" id="cd01065">
    <property type="entry name" value="NAD_bind_Shikimate_DH"/>
    <property type="match status" value="1"/>
</dbReference>
<feature type="binding site" evidence="8">
    <location>
        <begin position="129"/>
        <end position="133"/>
    </location>
    <ligand>
        <name>NADP(+)</name>
        <dbReference type="ChEBI" id="CHEBI:58349"/>
    </ligand>
</feature>
<keyword evidence="3 8" id="KW-0028">Amino-acid biosynthesis</keyword>
<comment type="function">
    <text evidence="8">Involved in the biosynthesis of the chorismate, which leads to the biosynthesis of aromatic amino acids. Catalyzes the reversible NADPH linked reduction of 3-dehydroshikimate (DHSA) to yield shikimate (SA).</text>
</comment>
<dbReference type="Pfam" id="PF18317">
    <property type="entry name" value="SDH_C"/>
    <property type="match status" value="1"/>
</dbReference>
<dbReference type="InterPro" id="IPR036291">
    <property type="entry name" value="NAD(P)-bd_dom_sf"/>
</dbReference>
<evidence type="ECO:0000313" key="12">
    <source>
        <dbReference type="EMBL" id="MDR4125149.1"/>
    </source>
</evidence>
<accession>A0ABU1D3Z5</accession>
<dbReference type="NCBIfam" id="TIGR00507">
    <property type="entry name" value="aroE"/>
    <property type="match status" value="1"/>
</dbReference>
<dbReference type="InterPro" id="IPR046346">
    <property type="entry name" value="Aminoacid_DH-like_N_sf"/>
</dbReference>
<evidence type="ECO:0000256" key="2">
    <source>
        <dbReference type="ARBA" id="ARBA00012962"/>
    </source>
</evidence>
<dbReference type="Proteomes" id="UP001232156">
    <property type="component" value="Unassembled WGS sequence"/>
</dbReference>
<sequence length="282" mass="29543">MSTPLRYAVIGNPIAHSRSPAIHEAFARQCGIALQYDRLLAPLDVFAETVADFFAQGGQGLNVTVPFKEQAFELARSHLSTRARLAGAVNTLWMSEGHLHGCNTDGVGLLADLRRLGHDPNGRRILLVGAGGAARGVMQPLLEAGCGHLRVVNRTAQRAVALQAAVADALPGHASVLSSGPLSEAGEDWDIVINATSGGLAGQAPALPVAGLYAPGALAYDMVYGDQPTPFMQQAKTHGAEHCADGLGMLVEQAAASFEIWHGVLPRTRDVLAALRAQLRSG</sequence>
<feature type="binding site" evidence="8">
    <location>
        <position position="64"/>
    </location>
    <ligand>
        <name>shikimate</name>
        <dbReference type="ChEBI" id="CHEBI:36208"/>
    </ligand>
</feature>
<feature type="binding site" evidence="8">
    <location>
        <position position="222"/>
    </location>
    <ligand>
        <name>NADP(+)</name>
        <dbReference type="ChEBI" id="CHEBI:58349"/>
    </ligand>
</feature>
<evidence type="ECO:0000256" key="4">
    <source>
        <dbReference type="ARBA" id="ARBA00022857"/>
    </source>
</evidence>
<dbReference type="EMBL" id="JAUZQE010000006">
    <property type="protein sequence ID" value="MDR4125149.1"/>
    <property type="molecule type" value="Genomic_DNA"/>
</dbReference>
<dbReference type="RefSeq" id="WP_165278391.1">
    <property type="nucleotide sequence ID" value="NZ_JAUZQE010000006.1"/>
</dbReference>
<dbReference type="SUPFAM" id="SSF51735">
    <property type="entry name" value="NAD(P)-binding Rossmann-fold domains"/>
    <property type="match status" value="1"/>
</dbReference>
<dbReference type="SUPFAM" id="SSF53223">
    <property type="entry name" value="Aminoacid dehydrogenase-like, N-terminal domain"/>
    <property type="match status" value="1"/>
</dbReference>
<organism evidence="12 13">
    <name type="scientific">Yanghanlia caeni</name>
    <dbReference type="NCBI Taxonomy" id="3064283"/>
    <lineage>
        <taxon>Bacteria</taxon>
        <taxon>Pseudomonadati</taxon>
        <taxon>Pseudomonadota</taxon>
        <taxon>Betaproteobacteria</taxon>
        <taxon>Burkholderiales</taxon>
        <taxon>Alcaligenaceae</taxon>
        <taxon>Yanghanlia</taxon>
    </lineage>
</organism>